<reference evidence="1" key="2">
    <citation type="submission" date="2016-05" db="EMBL/GenBank/DDBJ databases">
        <title>Comparative analysis highlights variable genome content of wheat rusts and divergence of the mating loci.</title>
        <authorList>
            <person name="Cuomo C.A."/>
            <person name="Bakkeren G."/>
            <person name="Szabo L."/>
            <person name="Khalil H."/>
            <person name="Joly D."/>
            <person name="Goldberg J."/>
            <person name="Young S."/>
            <person name="Zeng Q."/>
            <person name="Fellers J."/>
        </authorList>
    </citation>
    <scope>NUCLEOTIDE SEQUENCE [LARGE SCALE GENOMIC DNA]</scope>
    <source>
        <strain evidence="1">1-1 BBBD Race 1</strain>
    </source>
</reference>
<reference evidence="2 3" key="3">
    <citation type="journal article" date="2017" name="G3 (Bethesda)">
        <title>Comparative analysis highlights variable genome content of wheat rusts and divergence of the mating loci.</title>
        <authorList>
            <person name="Cuomo C.A."/>
            <person name="Bakkeren G."/>
            <person name="Khalil H.B."/>
            <person name="Panwar V."/>
            <person name="Joly D."/>
            <person name="Linning R."/>
            <person name="Sakthikumar S."/>
            <person name="Song X."/>
            <person name="Adiconis X."/>
            <person name="Fan L."/>
            <person name="Goldberg J.M."/>
            <person name="Levin J.Z."/>
            <person name="Young S."/>
            <person name="Zeng Q."/>
            <person name="Anikster Y."/>
            <person name="Bruce M."/>
            <person name="Wang M."/>
            <person name="Yin C."/>
            <person name="McCallum B."/>
            <person name="Szabo L.J."/>
            <person name="Hulbert S."/>
            <person name="Chen X."/>
            <person name="Fellers J.P."/>
        </authorList>
    </citation>
    <scope>NUCLEOTIDE SEQUENCE</scope>
    <source>
        <strain evidence="2">isolate 1-1 / race 1 (BBBD)</strain>
        <strain evidence="3">Isolate 1-1 / race 1 (BBBD)</strain>
    </source>
</reference>
<reference evidence="1" key="1">
    <citation type="submission" date="2009-11" db="EMBL/GenBank/DDBJ databases">
        <authorList>
            <consortium name="The Broad Institute Genome Sequencing Platform"/>
            <person name="Ward D."/>
            <person name="Feldgarden M."/>
            <person name="Earl A."/>
            <person name="Young S.K."/>
            <person name="Zeng Q."/>
            <person name="Koehrsen M."/>
            <person name="Alvarado L."/>
            <person name="Berlin A."/>
            <person name="Bochicchio J."/>
            <person name="Borenstein D."/>
            <person name="Chapman S.B."/>
            <person name="Chen Z."/>
            <person name="Engels R."/>
            <person name="Freedman E."/>
            <person name="Gellesch M."/>
            <person name="Goldberg J."/>
            <person name="Griggs A."/>
            <person name="Gujja S."/>
            <person name="Heilman E."/>
            <person name="Heiman D."/>
            <person name="Hepburn T."/>
            <person name="Howarth C."/>
            <person name="Jen D."/>
            <person name="Larson L."/>
            <person name="Lewis B."/>
            <person name="Mehta T."/>
            <person name="Park D."/>
            <person name="Pearson M."/>
            <person name="Roberts A."/>
            <person name="Saif S."/>
            <person name="Shea T."/>
            <person name="Shenoy N."/>
            <person name="Sisk P."/>
            <person name="Stolte C."/>
            <person name="Sykes S."/>
            <person name="Thomson T."/>
            <person name="Walk T."/>
            <person name="White J."/>
            <person name="Yandava C."/>
            <person name="Izard J."/>
            <person name="Baranova O.V."/>
            <person name="Blanton J.M."/>
            <person name="Tanner A.C."/>
            <person name="Dewhirst F.E."/>
            <person name="Haas B."/>
            <person name="Nusbaum C."/>
            <person name="Birren B."/>
        </authorList>
    </citation>
    <scope>NUCLEOTIDE SEQUENCE [LARGE SCALE GENOMIC DNA]</scope>
    <source>
        <strain evidence="1">1-1 BBBD Race 1</strain>
    </source>
</reference>
<dbReference type="Proteomes" id="UP000005240">
    <property type="component" value="Unassembled WGS sequence"/>
</dbReference>
<dbReference type="VEuPathDB" id="FungiDB:PTTG_05994"/>
<proteinExistence type="predicted"/>
<keyword evidence="3" id="KW-1185">Reference proteome</keyword>
<protein>
    <submittedName>
        <fullName evidence="1 2">Uncharacterized protein</fullName>
    </submittedName>
</protein>
<dbReference type="AlphaFoldDB" id="A0A180GC12"/>
<dbReference type="PANTHER" id="PTHR33069">
    <property type="entry name" value="CHROMOSOME 7, WHOLE GENOME SHOTGUN SEQUENCE-RELATED"/>
    <property type="match status" value="1"/>
</dbReference>
<dbReference type="EnsemblFungi" id="PTTG_05994-t43_1">
    <property type="protein sequence ID" value="PTTG_05994-t43_1-p1"/>
    <property type="gene ID" value="PTTG_05994"/>
</dbReference>
<evidence type="ECO:0000313" key="1">
    <source>
        <dbReference type="EMBL" id="OAV89443.1"/>
    </source>
</evidence>
<evidence type="ECO:0000313" key="3">
    <source>
        <dbReference type="Proteomes" id="UP000005240"/>
    </source>
</evidence>
<dbReference type="PANTHER" id="PTHR33069:SF3">
    <property type="entry name" value="DYNEIN HEAVY CHAIN TAIL DOMAIN-CONTAINING PROTEIN"/>
    <property type="match status" value="1"/>
</dbReference>
<name>A0A180GC12_PUCT1</name>
<evidence type="ECO:0000313" key="2">
    <source>
        <dbReference type="EnsemblFungi" id="PTTG_05994-t43_1-p1"/>
    </source>
</evidence>
<dbReference type="EMBL" id="ADAS02000128">
    <property type="protein sequence ID" value="OAV89443.1"/>
    <property type="molecule type" value="Genomic_DNA"/>
</dbReference>
<sequence length="425" mass="48428">MDVMEETPGDTETVEQFQWTEELISVIGFLQELAHKHSLEPDHLSPGERDPGLTIKDMGGKLETWEKLHSILLPSIKDQLTLLLKSLDLIDPKKNPKPVTDQTIEILSNLDKTLESTVSAIVSLTREAPLPDENRDQGLKKVKVFRCSYLHENIQRLVERLIYHRLFLQLIPRFVLWCARANTHIEDDSLLKEGSGLRADIQMFIFYCNGVIARTINWGQSSDWVNIHRAWIEAYLRLGEALETFTWRTNLTIQGTPDADPNENNETNPTTELIGKVVKSGIPLIKLARILTRKTSENLLKKRISTLDTTLELNSETIKQLHEIPDSMLRLYYLSSLSCFPDRSGRVIPVDQQNSIRSVIQSLPQDMESALTVLDSCLIPLLAKINHDPPDGQWSAFLLDLKQSWDKASDHLMDVLLPFQVERTA</sequence>
<gene>
    <name evidence="1" type="ORF">PTTG_05994</name>
</gene>
<dbReference type="OrthoDB" id="2496543at2759"/>
<accession>A0A180GC12</accession>
<reference evidence="2" key="4">
    <citation type="submission" date="2025-05" db="UniProtKB">
        <authorList>
            <consortium name="EnsemblFungi"/>
        </authorList>
    </citation>
    <scope>IDENTIFICATION</scope>
    <source>
        <strain evidence="2">isolate 1-1 / race 1 (BBBD)</strain>
    </source>
</reference>
<organism evidence="1">
    <name type="scientific">Puccinia triticina (isolate 1-1 / race 1 (BBBD))</name>
    <name type="common">Brown leaf rust fungus</name>
    <dbReference type="NCBI Taxonomy" id="630390"/>
    <lineage>
        <taxon>Eukaryota</taxon>
        <taxon>Fungi</taxon>
        <taxon>Dikarya</taxon>
        <taxon>Basidiomycota</taxon>
        <taxon>Pucciniomycotina</taxon>
        <taxon>Pucciniomycetes</taxon>
        <taxon>Pucciniales</taxon>
        <taxon>Pucciniaceae</taxon>
        <taxon>Puccinia</taxon>
    </lineage>
</organism>